<evidence type="ECO:0000256" key="1">
    <source>
        <dbReference type="SAM" id="Phobius"/>
    </source>
</evidence>
<keyword evidence="1" id="KW-0472">Membrane</keyword>
<evidence type="ECO:0000313" key="3">
    <source>
        <dbReference type="Proteomes" id="UP000187651"/>
    </source>
</evidence>
<dbReference type="RefSeq" id="WP_074521210.1">
    <property type="nucleotide sequence ID" value="NZ_FNHZ01000002.1"/>
</dbReference>
<gene>
    <name evidence="2" type="ORF">SAMN05216544_1008</name>
</gene>
<dbReference type="OrthoDB" id="9808253at2"/>
<dbReference type="AlphaFoldDB" id="A0A1G9VLV6"/>
<keyword evidence="1" id="KW-0812">Transmembrane</keyword>
<evidence type="ECO:0000313" key="2">
    <source>
        <dbReference type="EMBL" id="SDM73222.1"/>
    </source>
</evidence>
<dbReference type="Proteomes" id="UP000187651">
    <property type="component" value="Unassembled WGS sequence"/>
</dbReference>
<keyword evidence="1" id="KW-1133">Transmembrane helix</keyword>
<reference evidence="3" key="1">
    <citation type="submission" date="2016-10" db="EMBL/GenBank/DDBJ databases">
        <authorList>
            <person name="Varghese N."/>
            <person name="Submissions S."/>
        </authorList>
    </citation>
    <scope>NUCLEOTIDE SEQUENCE [LARGE SCALE GENOMIC DNA]</scope>
    <source>
        <strain evidence="3">M83</strain>
    </source>
</reference>
<organism evidence="2 3">
    <name type="scientific">Lachnospira pectinoschiza</name>
    <dbReference type="NCBI Taxonomy" id="28052"/>
    <lineage>
        <taxon>Bacteria</taxon>
        <taxon>Bacillati</taxon>
        <taxon>Bacillota</taxon>
        <taxon>Clostridia</taxon>
        <taxon>Lachnospirales</taxon>
        <taxon>Lachnospiraceae</taxon>
        <taxon>Lachnospira</taxon>
    </lineage>
</organism>
<protein>
    <recommendedName>
        <fullName evidence="4">Zinc-finger domain-containing protein</fullName>
    </recommendedName>
</protein>
<evidence type="ECO:0008006" key="4">
    <source>
        <dbReference type="Google" id="ProtNLM"/>
    </source>
</evidence>
<feature type="transmembrane region" description="Helical" evidence="1">
    <location>
        <begin position="108"/>
        <end position="127"/>
    </location>
</feature>
<sequence>MKCKDFQNQFEDFDKSRLSFKMNEDFINHLKTCPDCREELEIYYIVKYGLSDDDIIDNQMRSKEEFANRHAFQKLFDSLDFAGIVDLKLKLEEQKQERIKKRRKLNRYFLMTVNMLMLLTCIIWFIINYL</sequence>
<keyword evidence="3" id="KW-1185">Reference proteome</keyword>
<accession>A0A1G9VLV6</accession>
<dbReference type="EMBL" id="FNHZ01000002">
    <property type="protein sequence ID" value="SDM73222.1"/>
    <property type="molecule type" value="Genomic_DNA"/>
</dbReference>
<proteinExistence type="predicted"/>
<name>A0A1G9VLV6_9FIRM</name>